<protein>
    <submittedName>
        <fullName evidence="10">Branched-chain amino acid ABC transporter permease</fullName>
    </submittedName>
</protein>
<evidence type="ECO:0000313" key="11">
    <source>
        <dbReference type="Proteomes" id="UP000308488"/>
    </source>
</evidence>
<dbReference type="InterPro" id="IPR052157">
    <property type="entry name" value="BCAA_transport_permease"/>
</dbReference>
<sequence length="299" mass="31921">MLTVWAILIDGFIYASWLFLVAAGLTVIYGVMRILNMAHGSLYALGAYAAASALGWYYSGGGENLAMAFAIIAASAILIGALTGLAIERGILKLMYGRDEILMLLITFAVLLILEDVMKLIWGTTPYFAYQPYAALGRINIDVLTVSRYDLLVLVVSVVIGVGLWFWLERTKIGKILRSIIHDREVSEAMGVNVRRMFTITFMIGATLGAIAGGITAPIISVVPGLGIEVIVLAFAVVVTGGLGSITGAAVGAVIVGLARATSIHTMPELELFIIYAVMAGVLIFRPHGLFGQVIARKI</sequence>
<evidence type="ECO:0000256" key="6">
    <source>
        <dbReference type="ARBA" id="ARBA00022989"/>
    </source>
</evidence>
<comment type="caution">
    <text evidence="10">The sequence shown here is derived from an EMBL/GenBank/DDBJ whole genome shotgun (WGS) entry which is preliminary data.</text>
</comment>
<dbReference type="Proteomes" id="UP000308488">
    <property type="component" value="Unassembled WGS sequence"/>
</dbReference>
<evidence type="ECO:0000256" key="2">
    <source>
        <dbReference type="ARBA" id="ARBA00022448"/>
    </source>
</evidence>
<dbReference type="InterPro" id="IPR001851">
    <property type="entry name" value="ABC_transp_permease"/>
</dbReference>
<dbReference type="PANTHER" id="PTHR11795">
    <property type="entry name" value="BRANCHED-CHAIN AMINO ACID TRANSPORT SYSTEM PERMEASE PROTEIN LIVH"/>
    <property type="match status" value="1"/>
</dbReference>
<dbReference type="Pfam" id="PF02653">
    <property type="entry name" value="BPD_transp_2"/>
    <property type="match status" value="1"/>
</dbReference>
<dbReference type="PANTHER" id="PTHR11795:SF442">
    <property type="entry name" value="ABC TRANSPORTER ATP-BINDING PROTEIN"/>
    <property type="match status" value="1"/>
</dbReference>
<keyword evidence="7 9" id="KW-0472">Membrane</keyword>
<dbReference type="EMBL" id="SZYH01000001">
    <property type="protein sequence ID" value="TKV68439.1"/>
    <property type="molecule type" value="Genomic_DNA"/>
</dbReference>
<feature type="transmembrane region" description="Helical" evidence="9">
    <location>
        <begin position="42"/>
        <end position="59"/>
    </location>
</feature>
<dbReference type="GO" id="GO:0006865">
    <property type="term" value="P:amino acid transport"/>
    <property type="evidence" value="ECO:0007669"/>
    <property type="project" value="UniProtKB-KW"/>
</dbReference>
<evidence type="ECO:0000256" key="3">
    <source>
        <dbReference type="ARBA" id="ARBA00022475"/>
    </source>
</evidence>
<evidence type="ECO:0000256" key="7">
    <source>
        <dbReference type="ARBA" id="ARBA00023136"/>
    </source>
</evidence>
<evidence type="ECO:0000313" key="10">
    <source>
        <dbReference type="EMBL" id="TKV68439.1"/>
    </source>
</evidence>
<dbReference type="GO" id="GO:0022857">
    <property type="term" value="F:transmembrane transporter activity"/>
    <property type="evidence" value="ECO:0007669"/>
    <property type="project" value="InterPro"/>
</dbReference>
<evidence type="ECO:0000256" key="9">
    <source>
        <dbReference type="SAM" id="Phobius"/>
    </source>
</evidence>
<evidence type="ECO:0000256" key="8">
    <source>
        <dbReference type="ARBA" id="ARBA00037998"/>
    </source>
</evidence>
<dbReference type="AlphaFoldDB" id="A0A4U6R4D8"/>
<dbReference type="RefSeq" id="WP_137436042.1">
    <property type="nucleotide sequence ID" value="NZ_JANRHC010000006.1"/>
</dbReference>
<feature type="transmembrane region" description="Helical" evidence="9">
    <location>
        <begin position="100"/>
        <end position="122"/>
    </location>
</feature>
<reference evidence="10 11" key="1">
    <citation type="submission" date="2019-05" db="EMBL/GenBank/DDBJ databases">
        <title>Marinobacter panjinensis sp. nov., a moderately halophilic bacterium isolated from sea tidal flat environment.</title>
        <authorList>
            <person name="Yang W."/>
            <person name="An M."/>
            <person name="He W."/>
            <person name="Luo X."/>
            <person name="Zhu L."/>
            <person name="Chen G."/>
            <person name="Zhang Y."/>
            <person name="Wang Y."/>
        </authorList>
    </citation>
    <scope>NUCLEOTIDE SEQUENCE [LARGE SCALE GENOMIC DNA]</scope>
    <source>
        <strain evidence="10 11">PJ-16</strain>
    </source>
</reference>
<feature type="transmembrane region" description="Helical" evidence="9">
    <location>
        <begin position="65"/>
        <end position="88"/>
    </location>
</feature>
<gene>
    <name evidence="10" type="ORF">FDP08_10250</name>
</gene>
<accession>A0A4U6R4D8</accession>
<feature type="transmembrane region" description="Helical" evidence="9">
    <location>
        <begin position="270"/>
        <end position="289"/>
    </location>
</feature>
<feature type="transmembrane region" description="Helical" evidence="9">
    <location>
        <begin position="12"/>
        <end position="35"/>
    </location>
</feature>
<keyword evidence="6 9" id="KW-1133">Transmembrane helix</keyword>
<evidence type="ECO:0000256" key="4">
    <source>
        <dbReference type="ARBA" id="ARBA00022692"/>
    </source>
</evidence>
<dbReference type="GO" id="GO:0005886">
    <property type="term" value="C:plasma membrane"/>
    <property type="evidence" value="ECO:0007669"/>
    <property type="project" value="UniProtKB-SubCell"/>
</dbReference>
<keyword evidence="5" id="KW-0029">Amino-acid transport</keyword>
<name>A0A4U6R4D8_9GAMM</name>
<proteinExistence type="inferred from homology"/>
<keyword evidence="2" id="KW-0813">Transport</keyword>
<keyword evidence="3" id="KW-1003">Cell membrane</keyword>
<keyword evidence="11" id="KW-1185">Reference proteome</keyword>
<feature type="transmembrane region" description="Helical" evidence="9">
    <location>
        <begin position="200"/>
        <end position="224"/>
    </location>
</feature>
<feature type="transmembrane region" description="Helical" evidence="9">
    <location>
        <begin position="151"/>
        <end position="168"/>
    </location>
</feature>
<comment type="similarity">
    <text evidence="8">Belongs to the binding-protein-dependent transport system permease family. LivHM subfamily.</text>
</comment>
<organism evidence="10 11">
    <name type="scientific">Marinobacter panjinensis</name>
    <dbReference type="NCBI Taxonomy" id="2576384"/>
    <lineage>
        <taxon>Bacteria</taxon>
        <taxon>Pseudomonadati</taxon>
        <taxon>Pseudomonadota</taxon>
        <taxon>Gammaproteobacteria</taxon>
        <taxon>Pseudomonadales</taxon>
        <taxon>Marinobacteraceae</taxon>
        <taxon>Marinobacter</taxon>
    </lineage>
</organism>
<feature type="transmembrane region" description="Helical" evidence="9">
    <location>
        <begin position="230"/>
        <end position="258"/>
    </location>
</feature>
<comment type="subcellular location">
    <subcellularLocation>
        <location evidence="1">Cell inner membrane</location>
        <topology evidence="1">Multi-pass membrane protein</topology>
    </subcellularLocation>
</comment>
<keyword evidence="4 9" id="KW-0812">Transmembrane</keyword>
<dbReference type="CDD" id="cd06582">
    <property type="entry name" value="TM_PBP1_LivH_like"/>
    <property type="match status" value="1"/>
</dbReference>
<evidence type="ECO:0000256" key="5">
    <source>
        <dbReference type="ARBA" id="ARBA00022970"/>
    </source>
</evidence>
<dbReference type="OrthoDB" id="9807115at2"/>
<evidence type="ECO:0000256" key="1">
    <source>
        <dbReference type="ARBA" id="ARBA00004429"/>
    </source>
</evidence>